<dbReference type="KEGG" id="vg:54991751"/>
<accession>A0A2S1PFT1</accession>
<name>A0A2S1PFT1_9CAUD</name>
<evidence type="ECO:0000313" key="2">
    <source>
        <dbReference type="Proteomes" id="UP000246930"/>
    </source>
</evidence>
<dbReference type="Proteomes" id="UP000246930">
    <property type="component" value="Segment"/>
</dbReference>
<dbReference type="EMBL" id="MH179473">
    <property type="protein sequence ID" value="AWH15426.1"/>
    <property type="molecule type" value="Genomic_DNA"/>
</dbReference>
<dbReference type="SUPFAM" id="SSF81301">
    <property type="entry name" value="Nucleotidyltransferase"/>
    <property type="match status" value="1"/>
</dbReference>
<dbReference type="InterPro" id="IPR043519">
    <property type="entry name" value="NT_sf"/>
</dbReference>
<dbReference type="RefSeq" id="YP_009801240.1">
    <property type="nucleotide sequence ID" value="NC_047966.1"/>
</dbReference>
<protein>
    <recommendedName>
        <fullName evidence="3">Nucleotidyl transferase</fullName>
    </recommendedName>
</protein>
<organism evidence="1 2">
    <name type="scientific">Aeromonas phage 25AhydR2PP</name>
    <dbReference type="NCBI Taxonomy" id="2163976"/>
    <lineage>
        <taxon>Viruses</taxon>
        <taxon>Duplodnaviria</taxon>
        <taxon>Heunggongvirae</taxon>
        <taxon>Uroviricota</taxon>
        <taxon>Caudoviricetes</taxon>
        <taxon>Autographivirales</taxon>
        <taxon>Autonotataviridae</taxon>
        <taxon>Aerosvirus</taxon>
        <taxon>Aerosvirus av25AhydR2PP</taxon>
    </lineage>
</organism>
<proteinExistence type="predicted"/>
<keyword evidence="2" id="KW-1185">Reference proteome</keyword>
<dbReference type="GeneID" id="54991751"/>
<evidence type="ECO:0008006" key="3">
    <source>
        <dbReference type="Google" id="ProtNLM"/>
    </source>
</evidence>
<sequence length="212" mass="23527">MSLSISKMKRTPIQYTDKLGLARLLGGSVVDALGLKSSGVAFAGGAARDMLDGVEPKDFDLIIPRRAFNRPTYDGAMEQAEAFDHMKDLMEDVCRAFPDCSVEVYQAYDQSSGDFDERLLCAGSIHWNGIQVDVLFSTAETLLEAIEGFDSDINQAFIDGGHVYHVDVGSYKMLNPHRSECRYHKLLAVAQRRGTHLERYEGDSSPLQITLE</sequence>
<evidence type="ECO:0000313" key="1">
    <source>
        <dbReference type="EMBL" id="AWH15426.1"/>
    </source>
</evidence>
<reference evidence="1" key="1">
    <citation type="submission" date="2018-03" db="EMBL/GenBank/DDBJ databases">
        <title>Complete genome sequences of new Aeromonas and Pseudomonas phages promising in phage therapy dedicated to aquaculture.</title>
        <authorList>
            <person name="Kolsut J."/>
            <person name="Wojcik E."/>
            <person name="Wojtasik A."/>
            <person name="Dastych J."/>
        </authorList>
    </citation>
    <scope>NUCLEOTIDE SEQUENCE [LARGE SCALE GENOMIC DNA]</scope>
</reference>